<dbReference type="InterPro" id="IPR052336">
    <property type="entry name" value="MlaD_Phospholipid_Transporter"/>
</dbReference>
<dbReference type="eggNOG" id="COG1463">
    <property type="taxonomic scope" value="Bacteria"/>
</dbReference>
<evidence type="ECO:0000259" key="2">
    <source>
        <dbReference type="Pfam" id="PF02470"/>
    </source>
</evidence>
<dbReference type="HOGENOM" id="CLU_773164_0_0_10"/>
<dbReference type="KEGG" id="cts:Ctha_2172"/>
<dbReference type="EMBL" id="CP001100">
    <property type="protein sequence ID" value="ACF14623.1"/>
    <property type="molecule type" value="Genomic_DNA"/>
</dbReference>
<keyword evidence="1" id="KW-0812">Transmembrane</keyword>
<keyword evidence="1" id="KW-0472">Membrane</keyword>
<accession>B3QVW9</accession>
<evidence type="ECO:0000313" key="4">
    <source>
        <dbReference type="Proteomes" id="UP000001208"/>
    </source>
</evidence>
<evidence type="ECO:0000256" key="1">
    <source>
        <dbReference type="SAM" id="Phobius"/>
    </source>
</evidence>
<dbReference type="PANTHER" id="PTHR33371:SF4">
    <property type="entry name" value="INTERMEMBRANE PHOSPHOLIPID TRANSPORT SYSTEM BINDING PROTEIN MLAD"/>
    <property type="match status" value="1"/>
</dbReference>
<dbReference type="InterPro" id="IPR003399">
    <property type="entry name" value="Mce/MlaD"/>
</dbReference>
<dbReference type="RefSeq" id="WP_012500706.1">
    <property type="nucleotide sequence ID" value="NC_011026.1"/>
</dbReference>
<keyword evidence="4" id="KW-1185">Reference proteome</keyword>
<sequence length="358" mass="40163">MKFKFKYTDKIVGGFVLTALLTVVFIAIIVAINNKVFVKKYVFKTQFTDAVGLTTTTPIIFKGFEIGRIRSYKLNERDMIDADFEIYEEYRDRIKTNTVLHKARNILGGSTTINLFQGEVQGKLTEEKGFVPSLNTMEGNERIEQYKIKMSGDAIASVLANFDNLLYKLTNENNYEKSALFKTLDNFSLASEQLVYLLTDVEKIVKKLEADPQLKGGGTLVSAVQNISNLTQEAAVTINQLNHTLALTDSLLLAYKNPDGLVRKMVDPTGEEIFKPLDKSLQEMAGSLDKLNRLLSYIDAKTPETLILVDEAKATLKQTRRTMEGISNNPFIRGGITPERVVEPAGEKVRMNINEVIE</sequence>
<dbReference type="PANTHER" id="PTHR33371">
    <property type="entry name" value="INTERMEMBRANE PHOSPHOLIPID TRANSPORT SYSTEM BINDING PROTEIN MLAD-RELATED"/>
    <property type="match status" value="1"/>
</dbReference>
<name>B3QVW9_CHLT3</name>
<dbReference type="Pfam" id="PF02470">
    <property type="entry name" value="MlaD"/>
    <property type="match status" value="1"/>
</dbReference>
<dbReference type="STRING" id="517418.Ctha_2172"/>
<feature type="transmembrane region" description="Helical" evidence="1">
    <location>
        <begin position="12"/>
        <end position="32"/>
    </location>
</feature>
<feature type="domain" description="Mce/MlaD" evidence="2">
    <location>
        <begin position="40"/>
        <end position="115"/>
    </location>
</feature>
<keyword evidence="1" id="KW-1133">Transmembrane helix</keyword>
<dbReference type="AlphaFoldDB" id="B3QVW9"/>
<proteinExistence type="predicted"/>
<evidence type="ECO:0000313" key="3">
    <source>
        <dbReference type="EMBL" id="ACF14623.1"/>
    </source>
</evidence>
<dbReference type="OrthoDB" id="9769132at2"/>
<protein>
    <submittedName>
        <fullName evidence="3">Mammalian cell entry related domain protein</fullName>
    </submittedName>
</protein>
<gene>
    <name evidence="3" type="ordered locus">Ctha_2172</name>
</gene>
<dbReference type="Proteomes" id="UP000001208">
    <property type="component" value="Chromosome"/>
</dbReference>
<reference evidence="3 4" key="1">
    <citation type="submission" date="2008-06" db="EMBL/GenBank/DDBJ databases">
        <title>Complete sequence of Chloroherpeton thalassium ATCC 35110.</title>
        <authorList>
            <consortium name="US DOE Joint Genome Institute"/>
            <person name="Lucas S."/>
            <person name="Copeland A."/>
            <person name="Lapidus A."/>
            <person name="Glavina del Rio T."/>
            <person name="Dalin E."/>
            <person name="Tice H."/>
            <person name="Bruce D."/>
            <person name="Goodwin L."/>
            <person name="Pitluck S."/>
            <person name="Schmutz J."/>
            <person name="Larimer F."/>
            <person name="Land M."/>
            <person name="Hauser L."/>
            <person name="Kyrpides N."/>
            <person name="Mikhailova N."/>
            <person name="Liu Z."/>
            <person name="Li T."/>
            <person name="Zhao F."/>
            <person name="Overmann J."/>
            <person name="Bryant D.A."/>
            <person name="Richardson P."/>
        </authorList>
    </citation>
    <scope>NUCLEOTIDE SEQUENCE [LARGE SCALE GENOMIC DNA]</scope>
    <source>
        <strain evidence="4">ATCC 35110 / GB-78</strain>
    </source>
</reference>
<organism evidence="3 4">
    <name type="scientific">Chloroherpeton thalassium (strain ATCC 35110 / GB-78)</name>
    <dbReference type="NCBI Taxonomy" id="517418"/>
    <lineage>
        <taxon>Bacteria</taxon>
        <taxon>Pseudomonadati</taxon>
        <taxon>Chlorobiota</taxon>
        <taxon>Chlorobiia</taxon>
        <taxon>Chlorobiales</taxon>
        <taxon>Chloroherpetonaceae</taxon>
        <taxon>Chloroherpeton</taxon>
    </lineage>
</organism>